<keyword evidence="3 6" id="KW-0812">Transmembrane</keyword>
<dbReference type="Proteomes" id="UP000594681">
    <property type="component" value="Chromosome"/>
</dbReference>
<keyword evidence="5 6" id="KW-0472">Membrane</keyword>
<dbReference type="GO" id="GO:0022857">
    <property type="term" value="F:transmembrane transporter activity"/>
    <property type="evidence" value="ECO:0007669"/>
    <property type="project" value="InterPro"/>
</dbReference>
<dbReference type="InterPro" id="IPR011701">
    <property type="entry name" value="MFS"/>
</dbReference>
<dbReference type="PANTHER" id="PTHR23513:SF6">
    <property type="entry name" value="MAJOR FACILITATOR SUPERFAMILY ASSOCIATED DOMAIN-CONTAINING PROTEIN"/>
    <property type="match status" value="1"/>
</dbReference>
<feature type="transmembrane region" description="Helical" evidence="6">
    <location>
        <begin position="41"/>
        <end position="60"/>
    </location>
</feature>
<keyword evidence="8" id="KW-1185">Reference proteome</keyword>
<dbReference type="Gene3D" id="1.20.1250.20">
    <property type="entry name" value="MFS general substrate transporter like domains"/>
    <property type="match status" value="1"/>
</dbReference>
<dbReference type="RefSeq" id="WP_165011107.1">
    <property type="nucleotide sequence ID" value="NZ_CP064954.1"/>
</dbReference>
<name>A0A7T0PAR1_9CORY</name>
<evidence type="ECO:0000313" key="8">
    <source>
        <dbReference type="Proteomes" id="UP000594681"/>
    </source>
</evidence>
<evidence type="ECO:0000313" key="7">
    <source>
        <dbReference type="EMBL" id="QPK79351.1"/>
    </source>
</evidence>
<reference evidence="7 8" key="1">
    <citation type="submission" date="2020-11" db="EMBL/GenBank/DDBJ databases">
        <title>Corynebacterium sp. ZJ-599.</title>
        <authorList>
            <person name="Zhou J."/>
        </authorList>
    </citation>
    <scope>NUCLEOTIDE SEQUENCE [LARGE SCALE GENOMIC DNA]</scope>
    <source>
        <strain evidence="7 8">ZJ-599</strain>
    </source>
</reference>
<evidence type="ECO:0000256" key="5">
    <source>
        <dbReference type="ARBA" id="ARBA00023136"/>
    </source>
</evidence>
<keyword evidence="2" id="KW-1003">Cell membrane</keyword>
<dbReference type="KEGG" id="cliz:G7Y31_01095"/>
<sequence>MKSIRYLYLGSNVLDAFSGRTAGLITQFIVVNQLGFEGRQLAVLNSLSIVLYLLAAVPIGRLVDSLPPLRVLIGSLAVKALLLSALAALYVAGGLSFWTILILQVMQSFVGMFIDNSQVITAVKIQEATPGPKLVARLEAADSAVGIAAPGVVSLLAAGEFYREGYLGAAALGICAAMLIAGPVRLRLAGTPGFVASAETAQSEAAQPDSAQPEPAQSEGEVRAGSFLDGFRLIIADRQVLLPVLLIAAGNLGLAFSDTPQTLFLLRETALDPSAYASLKMFGAGAGLVASLITPRIIDRFSFFRLVVVATLGQLVATLFFLAAVLLRSQVYYLAAASSVVWTMAVVLINVAAMDYLVSALPKGKIGIGLASMRIVCMGAVPVGAMLGGYIVDYVGYTFSAGLWTGMALATFVLGISLGRRQT</sequence>
<keyword evidence="4 6" id="KW-1133">Transmembrane helix</keyword>
<feature type="transmembrane region" description="Helical" evidence="6">
    <location>
        <begin position="240"/>
        <end position="257"/>
    </location>
</feature>
<gene>
    <name evidence="7" type="ORF">G7Y31_01095</name>
</gene>
<accession>A0A7T0PAR1</accession>
<evidence type="ECO:0000256" key="2">
    <source>
        <dbReference type="ARBA" id="ARBA00022475"/>
    </source>
</evidence>
<feature type="transmembrane region" description="Helical" evidence="6">
    <location>
        <begin position="333"/>
        <end position="358"/>
    </location>
</feature>
<dbReference type="Pfam" id="PF07690">
    <property type="entry name" value="MFS_1"/>
    <property type="match status" value="1"/>
</dbReference>
<proteinExistence type="predicted"/>
<evidence type="ECO:0000256" key="1">
    <source>
        <dbReference type="ARBA" id="ARBA00004651"/>
    </source>
</evidence>
<feature type="transmembrane region" description="Helical" evidence="6">
    <location>
        <begin position="397"/>
        <end position="418"/>
    </location>
</feature>
<feature type="transmembrane region" description="Helical" evidence="6">
    <location>
        <begin position="277"/>
        <end position="294"/>
    </location>
</feature>
<dbReference type="EMBL" id="CP064954">
    <property type="protein sequence ID" value="QPK79351.1"/>
    <property type="molecule type" value="Genomic_DNA"/>
</dbReference>
<evidence type="ECO:0000256" key="6">
    <source>
        <dbReference type="SAM" id="Phobius"/>
    </source>
</evidence>
<evidence type="ECO:0000256" key="4">
    <source>
        <dbReference type="ARBA" id="ARBA00022989"/>
    </source>
</evidence>
<comment type="subcellular location">
    <subcellularLocation>
        <location evidence="1">Cell membrane</location>
        <topology evidence="1">Multi-pass membrane protein</topology>
    </subcellularLocation>
</comment>
<evidence type="ECO:0000256" key="3">
    <source>
        <dbReference type="ARBA" id="ARBA00022692"/>
    </source>
</evidence>
<dbReference type="SUPFAM" id="SSF103473">
    <property type="entry name" value="MFS general substrate transporter"/>
    <property type="match status" value="1"/>
</dbReference>
<feature type="transmembrane region" description="Helical" evidence="6">
    <location>
        <begin position="370"/>
        <end position="391"/>
    </location>
</feature>
<dbReference type="InterPro" id="IPR036259">
    <property type="entry name" value="MFS_trans_sf"/>
</dbReference>
<feature type="transmembrane region" description="Helical" evidence="6">
    <location>
        <begin position="80"/>
        <end position="103"/>
    </location>
</feature>
<dbReference type="AlphaFoldDB" id="A0A7T0PAR1"/>
<protein>
    <submittedName>
        <fullName evidence="7">MFS transporter</fullName>
    </submittedName>
</protein>
<dbReference type="PANTHER" id="PTHR23513">
    <property type="entry name" value="INTEGRAL MEMBRANE EFFLUX PROTEIN-RELATED"/>
    <property type="match status" value="1"/>
</dbReference>
<organism evidence="7 8">
    <name type="scientific">Corynebacterium lizhenjunii</name>
    <dbReference type="NCBI Taxonomy" id="2709394"/>
    <lineage>
        <taxon>Bacteria</taxon>
        <taxon>Bacillati</taxon>
        <taxon>Actinomycetota</taxon>
        <taxon>Actinomycetes</taxon>
        <taxon>Mycobacteriales</taxon>
        <taxon>Corynebacteriaceae</taxon>
        <taxon>Corynebacterium</taxon>
    </lineage>
</organism>
<feature type="transmembrane region" description="Helical" evidence="6">
    <location>
        <begin position="306"/>
        <end position="327"/>
    </location>
</feature>
<dbReference type="GO" id="GO:0005886">
    <property type="term" value="C:plasma membrane"/>
    <property type="evidence" value="ECO:0007669"/>
    <property type="project" value="UniProtKB-SubCell"/>
</dbReference>